<feature type="compositionally biased region" description="Basic residues" evidence="4">
    <location>
        <begin position="394"/>
        <end position="410"/>
    </location>
</feature>
<comment type="subcellular location">
    <subcellularLocation>
        <location evidence="1">Nucleus</location>
    </subcellularLocation>
</comment>
<feature type="compositionally biased region" description="Acidic residues" evidence="4">
    <location>
        <begin position="204"/>
        <end position="220"/>
    </location>
</feature>
<dbReference type="PANTHER" id="PTHR23405:SF4">
    <property type="entry name" value="PROTEIN MAK16 HOMOLOG"/>
    <property type="match status" value="1"/>
</dbReference>
<sequence length="914" mass="103853">MQADDVIWSVVGHQFCSYKIKSATHSTFCRNEYNLTGLCNRQSCPLANSRYATVREREGVLYLYVKTAERAHSPRRQWERIRLSNRYATALEQIDKELVYWPNFIVHKAKQRLTKITQYLIKMRKLRLKEEEQPELVGIKKKTERREATRETKALRAAKLEKSIEKELLDRLKRGAYGDAPLNVNEDVWNAVLENAQARIPDADGNELELEEDLTDEEAEEDIDAMDADLRAMDDEEAGQREFVSDDEDSEEDLEDWGEDMVGDTDEDEDDEDEEGSGPAKPRRGTKRTAPRRPDPRGKKATCFIPRTIDPPRRDRCWLGPDDLMQTSLLQYFRRVGPAIESPKRRGSKRTSAGRVKVDTLAAAPSSSASADSDSEWCATSSSNESDEEAQLWTRRRRIMPQQHKRGHRRLTGECTSFPPPSFSTVVRRRPVAGGAAAPPVVNPFRPSPSPTHLAKGPVHAPVFMRSPSSRRLRRLDRTPVPARRLGWSPRLRPGRMPRLQLPAQDKGIPPTLTSSTWADESESELSSVPSSLSELDDTPTHLPRPAAAEPCVAKVEQPLSRQMLLKHRRSSLERMCEAQQISVPPDVTKPALVDLLLGQGTSEQPRRSERKELGGIDLERLDLVDREIPPDRLEKLEQIGSGAFKVVHVGRYHVSRTQVTPVAISDLRDEVTEMDIKELKFLRDLCHENIVRFIGISIPARPSPIPCMIVSELCENGDLFDYIRNTPPPEPAAFFRLLLQIARGLEYLHTRTPTIVHRDCKSTNVLITKDGTAKIADFGLARVKKSTRAMIRSIVGTVNWQAPELWVPKPNYNEKVDVWSAAMTFWEALQWHQPEKRYPFQGMNEHQIYLLVGQKKLRSPFVGNIRRRYGGDIVDLLDAMWAQSPRDRPTMTQVCERLTACIGAYEPPGEKSR</sequence>
<proteinExistence type="inferred from homology"/>
<dbReference type="GO" id="GO:0004674">
    <property type="term" value="F:protein serine/threonine kinase activity"/>
    <property type="evidence" value="ECO:0007669"/>
    <property type="project" value="UniProtKB-KW"/>
</dbReference>
<dbReference type="EMBL" id="CP119896">
    <property type="protein sequence ID" value="WFD27858.1"/>
    <property type="molecule type" value="Genomic_DNA"/>
</dbReference>
<evidence type="ECO:0000259" key="5">
    <source>
        <dbReference type="PROSITE" id="PS50011"/>
    </source>
</evidence>
<keyword evidence="6" id="KW-0808">Transferase</keyword>
<evidence type="ECO:0000313" key="6">
    <source>
        <dbReference type="EMBL" id="WFD27858.1"/>
    </source>
</evidence>
<feature type="compositionally biased region" description="Basic residues" evidence="4">
    <location>
        <begin position="281"/>
        <end position="291"/>
    </location>
</feature>
<evidence type="ECO:0000256" key="2">
    <source>
        <dbReference type="ARBA" id="ARBA00005514"/>
    </source>
</evidence>
<dbReference type="GO" id="GO:0005730">
    <property type="term" value="C:nucleolus"/>
    <property type="evidence" value="ECO:0007669"/>
    <property type="project" value="TreeGrafter"/>
</dbReference>
<feature type="compositionally biased region" description="Low complexity" evidence="4">
    <location>
        <begin position="362"/>
        <end position="372"/>
    </location>
</feature>
<gene>
    <name evidence="6" type="ORF">MNAN1_002864</name>
</gene>
<dbReference type="Pfam" id="PF07714">
    <property type="entry name" value="PK_Tyr_Ser-Thr"/>
    <property type="match status" value="1"/>
</dbReference>
<feature type="region of interest" description="Disordered" evidence="4">
    <location>
        <begin position="340"/>
        <end position="423"/>
    </location>
</feature>
<feature type="compositionally biased region" description="Low complexity" evidence="4">
    <location>
        <begin position="525"/>
        <end position="534"/>
    </location>
</feature>
<dbReference type="Pfam" id="PF01778">
    <property type="entry name" value="Ribosomal_L28e"/>
    <property type="match status" value="1"/>
</dbReference>
<dbReference type="FunFam" id="3.30.390.110:FF:000001">
    <property type="entry name" value="Protein MAK16 homolog"/>
    <property type="match status" value="1"/>
</dbReference>
<dbReference type="InterPro" id="IPR001245">
    <property type="entry name" value="Ser-Thr/Tyr_kinase_cat_dom"/>
</dbReference>
<dbReference type="InterPro" id="IPR000719">
    <property type="entry name" value="Prot_kinase_dom"/>
</dbReference>
<evidence type="ECO:0000256" key="1">
    <source>
        <dbReference type="ARBA" id="ARBA00004123"/>
    </source>
</evidence>
<organism evidence="6 7">
    <name type="scientific">Malassezia nana</name>
    <dbReference type="NCBI Taxonomy" id="180528"/>
    <lineage>
        <taxon>Eukaryota</taxon>
        <taxon>Fungi</taxon>
        <taxon>Dikarya</taxon>
        <taxon>Basidiomycota</taxon>
        <taxon>Ustilaginomycotina</taxon>
        <taxon>Malasseziomycetes</taxon>
        <taxon>Malasseziales</taxon>
        <taxon>Malasseziaceae</taxon>
        <taxon>Malassezia</taxon>
    </lineage>
</organism>
<keyword evidence="6" id="KW-0418">Kinase</keyword>
<dbReference type="Gene3D" id="3.30.390.110">
    <property type="match status" value="1"/>
</dbReference>
<dbReference type="PROSITE" id="PS50011">
    <property type="entry name" value="PROTEIN_KINASE_DOM"/>
    <property type="match status" value="1"/>
</dbReference>
<dbReference type="GO" id="GO:0000460">
    <property type="term" value="P:maturation of 5.8S rRNA"/>
    <property type="evidence" value="ECO:0007669"/>
    <property type="project" value="TreeGrafter"/>
</dbReference>
<keyword evidence="3" id="KW-0539">Nucleus</keyword>
<keyword evidence="6" id="KW-0723">Serine/threonine-protein kinase</keyword>
<accession>A0AAF0ENS3</accession>
<dbReference type="Pfam" id="PF04874">
    <property type="entry name" value="Mak16"/>
    <property type="match status" value="1"/>
</dbReference>
<evidence type="ECO:0000313" key="7">
    <source>
        <dbReference type="Proteomes" id="UP001213623"/>
    </source>
</evidence>
<dbReference type="AlphaFoldDB" id="A0AAF0ENS3"/>
<protein>
    <submittedName>
        <fullName evidence="6">Non-specific serine/threonine protein kinase</fullName>
        <ecNumber evidence="6">2.7.11.1</ecNumber>
    </submittedName>
</protein>
<feature type="domain" description="Protein kinase" evidence="5">
    <location>
        <begin position="634"/>
        <end position="903"/>
    </location>
</feature>
<dbReference type="GO" id="GO:0000470">
    <property type="term" value="P:maturation of LSU-rRNA"/>
    <property type="evidence" value="ECO:0007669"/>
    <property type="project" value="TreeGrafter"/>
</dbReference>
<feature type="region of interest" description="Disordered" evidence="4">
    <location>
        <begin position="236"/>
        <end position="312"/>
    </location>
</feature>
<dbReference type="InterPro" id="IPR029004">
    <property type="entry name" value="Ribosomal_eL28/Mak16"/>
</dbReference>
<dbReference type="SUPFAM" id="SSF56112">
    <property type="entry name" value="Protein kinase-like (PK-like)"/>
    <property type="match status" value="1"/>
</dbReference>
<comment type="similarity">
    <text evidence="2">Belongs to the MAK16 family.</text>
</comment>
<dbReference type="CDD" id="cd13999">
    <property type="entry name" value="STKc_MAP3K-like"/>
    <property type="match status" value="1"/>
</dbReference>
<reference evidence="6" key="1">
    <citation type="submission" date="2023-03" db="EMBL/GenBank/DDBJ databases">
        <title>Mating type loci evolution in Malassezia.</title>
        <authorList>
            <person name="Coelho M.A."/>
        </authorList>
    </citation>
    <scope>NUCLEOTIDE SEQUENCE</scope>
    <source>
        <strain evidence="6">CBS 9557</strain>
    </source>
</reference>
<evidence type="ECO:0000256" key="4">
    <source>
        <dbReference type="SAM" id="MobiDB-lite"/>
    </source>
</evidence>
<dbReference type="Gene3D" id="1.10.510.10">
    <property type="entry name" value="Transferase(Phosphotransferase) domain 1"/>
    <property type="match status" value="1"/>
</dbReference>
<name>A0AAF0ENS3_9BASI</name>
<dbReference type="PANTHER" id="PTHR23405">
    <property type="entry name" value="MAINTENANCE OF KILLER 16 MAK16 PROTEIN-RELATED"/>
    <property type="match status" value="1"/>
</dbReference>
<evidence type="ECO:0000256" key="3">
    <source>
        <dbReference type="ARBA" id="ARBA00023242"/>
    </source>
</evidence>
<dbReference type="InterPro" id="IPR011009">
    <property type="entry name" value="Kinase-like_dom_sf"/>
</dbReference>
<feature type="region of interest" description="Disordered" evidence="4">
    <location>
        <begin position="200"/>
        <end position="220"/>
    </location>
</feature>
<feature type="compositionally biased region" description="Acidic residues" evidence="4">
    <location>
        <begin position="245"/>
        <end position="276"/>
    </location>
</feature>
<keyword evidence="7" id="KW-1185">Reference proteome</keyword>
<dbReference type="Proteomes" id="UP001213623">
    <property type="component" value="Chromosome 5"/>
</dbReference>
<dbReference type="InterPro" id="IPR006958">
    <property type="entry name" value="Mak16"/>
</dbReference>
<feature type="region of interest" description="Disordered" evidence="4">
    <location>
        <begin position="481"/>
        <end position="540"/>
    </location>
</feature>
<dbReference type="EC" id="2.7.11.1" evidence="6"/>
<dbReference type="GO" id="GO:0005524">
    <property type="term" value="F:ATP binding"/>
    <property type="evidence" value="ECO:0007669"/>
    <property type="project" value="InterPro"/>
</dbReference>
<dbReference type="GO" id="GO:0030687">
    <property type="term" value="C:preribosome, large subunit precursor"/>
    <property type="evidence" value="ECO:0007669"/>
    <property type="project" value="TreeGrafter"/>
</dbReference>